<evidence type="ECO:0000256" key="2">
    <source>
        <dbReference type="SAM" id="Phobius"/>
    </source>
</evidence>
<evidence type="ECO:0000313" key="5">
    <source>
        <dbReference type="Proteomes" id="UP000823632"/>
    </source>
</evidence>
<proteinExistence type="predicted"/>
<dbReference type="InterPro" id="IPR003399">
    <property type="entry name" value="Mce/MlaD"/>
</dbReference>
<keyword evidence="2" id="KW-0812">Transmembrane</keyword>
<feature type="compositionally biased region" description="Polar residues" evidence="1">
    <location>
        <begin position="217"/>
        <end position="226"/>
    </location>
</feature>
<name>A0A9D9DQQ9_9BACT</name>
<evidence type="ECO:0000259" key="3">
    <source>
        <dbReference type="Pfam" id="PF02470"/>
    </source>
</evidence>
<keyword evidence="2" id="KW-1133">Transmembrane helix</keyword>
<evidence type="ECO:0000313" key="4">
    <source>
        <dbReference type="EMBL" id="MBO8431053.1"/>
    </source>
</evidence>
<dbReference type="Proteomes" id="UP000823632">
    <property type="component" value="Unassembled WGS sequence"/>
</dbReference>
<reference evidence="4" key="2">
    <citation type="journal article" date="2021" name="PeerJ">
        <title>Extensive microbial diversity within the chicken gut microbiome revealed by metagenomics and culture.</title>
        <authorList>
            <person name="Gilroy R."/>
            <person name="Ravi A."/>
            <person name="Getino M."/>
            <person name="Pursley I."/>
            <person name="Horton D.L."/>
            <person name="Alikhan N.F."/>
            <person name="Baker D."/>
            <person name="Gharbi K."/>
            <person name="Hall N."/>
            <person name="Watson M."/>
            <person name="Adriaenssens E.M."/>
            <person name="Foster-Nyarko E."/>
            <person name="Jarju S."/>
            <person name="Secka A."/>
            <person name="Antonio M."/>
            <person name="Oren A."/>
            <person name="Chaudhuri R.R."/>
            <person name="La Ragione R."/>
            <person name="Hildebrand F."/>
            <person name="Pallen M.J."/>
        </authorList>
    </citation>
    <scope>NUCLEOTIDE SEQUENCE</scope>
    <source>
        <strain evidence="4">10192</strain>
    </source>
</reference>
<dbReference type="EMBL" id="JADIND010000145">
    <property type="protein sequence ID" value="MBO8431053.1"/>
    <property type="molecule type" value="Genomic_DNA"/>
</dbReference>
<feature type="transmembrane region" description="Helical" evidence="2">
    <location>
        <begin position="12"/>
        <end position="34"/>
    </location>
</feature>
<organism evidence="4 5">
    <name type="scientific">Candidatus Scatousia excrementipullorum</name>
    <dbReference type="NCBI Taxonomy" id="2840936"/>
    <lineage>
        <taxon>Bacteria</taxon>
        <taxon>Candidatus Scatousia</taxon>
    </lineage>
</organism>
<evidence type="ECO:0000256" key="1">
    <source>
        <dbReference type="SAM" id="MobiDB-lite"/>
    </source>
</evidence>
<dbReference type="PANTHER" id="PTHR33371">
    <property type="entry name" value="INTERMEMBRANE PHOSPHOLIPID TRANSPORT SYSTEM BINDING PROTEIN MLAD-RELATED"/>
    <property type="match status" value="1"/>
</dbReference>
<dbReference type="AlphaFoldDB" id="A0A9D9DQQ9"/>
<sequence length="234" mass="26583">MNIKDKFKIFQWVEVLIWIIILSIVLLGVKHYVYAKHSELKRYQIFLPDVDGLISGSPVRMMGVQIGYVENVNIVDDHVYVKFVLTQPDVTLPKGVVATVEFNGMAGSKSLEIYPPDSTSLASNKLILTQAPKRLNSALGLLCDMFNQLGSMIQKGAYFSDEVAKFMPAPEPASLDENEEMVRDFDEFIDDLSQKRIEFKQKTKERIRNEERESEYHQQSGSSGKLTDNEGQKD</sequence>
<reference evidence="4" key="1">
    <citation type="submission" date="2020-10" db="EMBL/GenBank/DDBJ databases">
        <authorList>
            <person name="Gilroy R."/>
        </authorList>
    </citation>
    <scope>NUCLEOTIDE SEQUENCE</scope>
    <source>
        <strain evidence="4">10192</strain>
    </source>
</reference>
<dbReference type="InterPro" id="IPR052336">
    <property type="entry name" value="MlaD_Phospholipid_Transporter"/>
</dbReference>
<accession>A0A9D9DQQ9</accession>
<gene>
    <name evidence="4" type="ORF">IAC76_06660</name>
</gene>
<feature type="compositionally biased region" description="Basic and acidic residues" evidence="1">
    <location>
        <begin position="201"/>
        <end position="216"/>
    </location>
</feature>
<feature type="region of interest" description="Disordered" evidence="1">
    <location>
        <begin position="201"/>
        <end position="234"/>
    </location>
</feature>
<feature type="domain" description="Mce/MlaD" evidence="3">
    <location>
        <begin position="42"/>
        <end position="115"/>
    </location>
</feature>
<comment type="caution">
    <text evidence="4">The sequence shown here is derived from an EMBL/GenBank/DDBJ whole genome shotgun (WGS) entry which is preliminary data.</text>
</comment>
<protein>
    <submittedName>
        <fullName evidence="4">MCE family protein</fullName>
    </submittedName>
</protein>
<dbReference type="PANTHER" id="PTHR33371:SF4">
    <property type="entry name" value="INTERMEMBRANE PHOSPHOLIPID TRANSPORT SYSTEM BINDING PROTEIN MLAD"/>
    <property type="match status" value="1"/>
</dbReference>
<dbReference type="Pfam" id="PF02470">
    <property type="entry name" value="MlaD"/>
    <property type="match status" value="1"/>
</dbReference>
<keyword evidence="2" id="KW-0472">Membrane</keyword>